<organism evidence="1">
    <name type="scientific">candidate division WOR-3 bacterium</name>
    <dbReference type="NCBI Taxonomy" id="2052148"/>
    <lineage>
        <taxon>Bacteria</taxon>
        <taxon>Bacteria division WOR-3</taxon>
    </lineage>
</organism>
<gene>
    <name evidence="1" type="ORF">ENV60_04280</name>
</gene>
<accession>A0A7C4XEL0</accession>
<evidence type="ECO:0000313" key="1">
    <source>
        <dbReference type="EMBL" id="HGV97495.1"/>
    </source>
</evidence>
<dbReference type="EMBL" id="DTGZ01000079">
    <property type="protein sequence ID" value="HGV97495.1"/>
    <property type="molecule type" value="Genomic_DNA"/>
</dbReference>
<proteinExistence type="predicted"/>
<name>A0A7C4XEL0_UNCW3</name>
<sequence>MEVDKNRFILLTLLIFAFFTFCKKAPYSPRLPEYIKAEKELRKDITPEQGLDDSIANLQKKYRIELKRELEKLKNNPESWLRLIKELTDGK</sequence>
<dbReference type="AlphaFoldDB" id="A0A7C4XEL0"/>
<reference evidence="1" key="1">
    <citation type="journal article" date="2020" name="mSystems">
        <title>Genome- and Community-Level Interaction Insights into Carbon Utilization and Element Cycling Functions of Hydrothermarchaeota in Hydrothermal Sediment.</title>
        <authorList>
            <person name="Zhou Z."/>
            <person name="Liu Y."/>
            <person name="Xu W."/>
            <person name="Pan J."/>
            <person name="Luo Z.H."/>
            <person name="Li M."/>
        </authorList>
    </citation>
    <scope>NUCLEOTIDE SEQUENCE [LARGE SCALE GENOMIC DNA]</scope>
    <source>
        <strain evidence="1">SpSt-774</strain>
    </source>
</reference>
<protein>
    <submittedName>
        <fullName evidence="1">Uncharacterized protein</fullName>
    </submittedName>
</protein>
<comment type="caution">
    <text evidence="1">The sequence shown here is derived from an EMBL/GenBank/DDBJ whole genome shotgun (WGS) entry which is preliminary data.</text>
</comment>